<proteinExistence type="predicted"/>
<dbReference type="KEGG" id="scm:SCHCO_02624477"/>
<name>D8PLI7_SCHCM</name>
<protein>
    <submittedName>
        <fullName evidence="2">Uncharacterized protein</fullName>
    </submittedName>
</protein>
<evidence type="ECO:0000313" key="3">
    <source>
        <dbReference type="Proteomes" id="UP000007431"/>
    </source>
</evidence>
<dbReference type="OrthoDB" id="21617at2759"/>
<keyword evidence="3" id="KW-1185">Reference proteome</keyword>
<reference evidence="2 3" key="1">
    <citation type="journal article" date="2010" name="Nat. Biotechnol.">
        <title>Genome sequence of the model mushroom Schizophyllum commune.</title>
        <authorList>
            <person name="Ohm R.A."/>
            <person name="de Jong J.F."/>
            <person name="Lugones L.G."/>
            <person name="Aerts A."/>
            <person name="Kothe E."/>
            <person name="Stajich J.E."/>
            <person name="de Vries R.P."/>
            <person name="Record E."/>
            <person name="Levasseur A."/>
            <person name="Baker S.E."/>
            <person name="Bartholomew K.A."/>
            <person name="Coutinho P.M."/>
            <person name="Erdmann S."/>
            <person name="Fowler T.J."/>
            <person name="Gathman A.C."/>
            <person name="Lombard V."/>
            <person name="Henrissat B."/>
            <person name="Knabe N."/>
            <person name="Kuees U."/>
            <person name="Lilly W.W."/>
            <person name="Lindquist E."/>
            <person name="Lucas S."/>
            <person name="Magnuson J.K."/>
            <person name="Piumi F."/>
            <person name="Raudaskoski M."/>
            <person name="Salamov A."/>
            <person name="Schmutz J."/>
            <person name="Schwarze F.W.M.R."/>
            <person name="vanKuyk P.A."/>
            <person name="Horton J.S."/>
            <person name="Grigoriev I.V."/>
            <person name="Woesten H.A.B."/>
        </authorList>
    </citation>
    <scope>NUCLEOTIDE SEQUENCE [LARGE SCALE GENOMIC DNA]</scope>
    <source>
        <strain evidence="3">H4-8 / FGSC 9210</strain>
    </source>
</reference>
<dbReference type="HOGENOM" id="CLU_074421_0_0_1"/>
<dbReference type="eggNOG" id="ENOG502SEPV">
    <property type="taxonomic scope" value="Eukaryota"/>
</dbReference>
<dbReference type="InParanoid" id="D8PLI7"/>
<dbReference type="VEuPathDB" id="FungiDB:SCHCODRAFT_02624477"/>
<accession>D8PLI7</accession>
<dbReference type="GeneID" id="9588794"/>
<dbReference type="STRING" id="578458.D8PLI7"/>
<sequence>MSDPASIKALLDQLRESDEWQKVASTSASSAPIIGGPLPLRTTEGPGPMLVDPSPESADAGAIAVDPRPSQPTAPPATAPTPSVAELLSQLQQPVAPPPGISSSGRDLHLPAHGGLRGPSRPPVPFIGDARASADPPTFIPVESPTPEPAAPRKDPRSLNYAESLTALGRLSSDAEFLSFLKQLKREQDELERKLATEREGIRKKHEEKVRVAKTKATMIGGGISAHEADMLQRAYRKDLENFDRERVLSAWRALVKTQQAAMEKRAVPAMFVTTAKADMQRQKRVISVLEDMISD</sequence>
<feature type="non-terminal residue" evidence="2">
    <location>
        <position position="296"/>
    </location>
</feature>
<dbReference type="Proteomes" id="UP000007431">
    <property type="component" value="Unassembled WGS sequence"/>
</dbReference>
<feature type="region of interest" description="Disordered" evidence="1">
    <location>
        <begin position="21"/>
        <end position="158"/>
    </location>
</feature>
<evidence type="ECO:0000313" key="2">
    <source>
        <dbReference type="EMBL" id="EFJ02031.1"/>
    </source>
</evidence>
<dbReference type="OMA" id="VPAMYAT"/>
<dbReference type="AlphaFoldDB" id="D8PLI7"/>
<dbReference type="RefSeq" id="XP_003036933.1">
    <property type="nucleotide sequence ID" value="XM_003036887.1"/>
</dbReference>
<organism evidence="3">
    <name type="scientific">Schizophyllum commune (strain H4-8 / FGSC 9210)</name>
    <name type="common">Split gill fungus</name>
    <dbReference type="NCBI Taxonomy" id="578458"/>
    <lineage>
        <taxon>Eukaryota</taxon>
        <taxon>Fungi</taxon>
        <taxon>Dikarya</taxon>
        <taxon>Basidiomycota</taxon>
        <taxon>Agaricomycotina</taxon>
        <taxon>Agaricomycetes</taxon>
        <taxon>Agaricomycetidae</taxon>
        <taxon>Agaricales</taxon>
        <taxon>Schizophyllaceae</taxon>
        <taxon>Schizophyllum</taxon>
    </lineage>
</organism>
<feature type="compositionally biased region" description="Pro residues" evidence="1">
    <location>
        <begin position="69"/>
        <end position="79"/>
    </location>
</feature>
<evidence type="ECO:0000256" key="1">
    <source>
        <dbReference type="SAM" id="MobiDB-lite"/>
    </source>
</evidence>
<gene>
    <name evidence="2" type="ORF">SCHCODRAFT_103326</name>
</gene>
<dbReference type="EMBL" id="GL377302">
    <property type="protein sequence ID" value="EFJ02031.1"/>
    <property type="molecule type" value="Genomic_DNA"/>
</dbReference>